<accession>A0A6I8M3N1</accession>
<gene>
    <name evidence="5" type="ORF">AA23TX_07526</name>
</gene>
<dbReference type="InterPro" id="IPR029030">
    <property type="entry name" value="Caspase-like_dom_sf"/>
</dbReference>
<evidence type="ECO:0000256" key="1">
    <source>
        <dbReference type="ARBA" id="ARBA00022574"/>
    </source>
</evidence>
<dbReference type="InterPro" id="IPR036322">
    <property type="entry name" value="WD40_repeat_dom_sf"/>
</dbReference>
<evidence type="ECO:0000259" key="4">
    <source>
        <dbReference type="Pfam" id="PF00656"/>
    </source>
</evidence>
<dbReference type="InterPro" id="IPR020472">
    <property type="entry name" value="WD40_PAC1"/>
</dbReference>
<dbReference type="Gene3D" id="3.40.50.1460">
    <property type="match status" value="1"/>
</dbReference>
<name>A0A6I8M3N1_9PSEU</name>
<dbReference type="GO" id="GO:0006508">
    <property type="term" value="P:proteolysis"/>
    <property type="evidence" value="ECO:0007669"/>
    <property type="project" value="InterPro"/>
</dbReference>
<feature type="domain" description="Peptidase C14 caspase" evidence="4">
    <location>
        <begin position="18"/>
        <end position="149"/>
    </location>
</feature>
<feature type="repeat" description="WD" evidence="3">
    <location>
        <begin position="1113"/>
        <end position="1134"/>
    </location>
</feature>
<dbReference type="InterPro" id="IPR027417">
    <property type="entry name" value="P-loop_NTPase"/>
</dbReference>
<dbReference type="SUPFAM" id="SSF52540">
    <property type="entry name" value="P-loop containing nucleoside triphosphate hydrolases"/>
    <property type="match status" value="1"/>
</dbReference>
<dbReference type="CDD" id="cd00200">
    <property type="entry name" value="WD40"/>
    <property type="match status" value="1"/>
</dbReference>
<keyword evidence="2" id="KW-0677">Repeat</keyword>
<proteinExistence type="predicted"/>
<feature type="repeat" description="WD" evidence="3">
    <location>
        <begin position="1266"/>
        <end position="1309"/>
    </location>
</feature>
<dbReference type="SMART" id="SM00320">
    <property type="entry name" value="WD40"/>
    <property type="match status" value="14"/>
</dbReference>
<dbReference type="SUPFAM" id="SSF52129">
    <property type="entry name" value="Caspase-like"/>
    <property type="match status" value="1"/>
</dbReference>
<feature type="repeat" description="WD" evidence="3">
    <location>
        <begin position="873"/>
        <end position="916"/>
    </location>
</feature>
<dbReference type="RefSeq" id="WP_155547590.1">
    <property type="nucleotide sequence ID" value="NZ_CABVGP010000003.1"/>
</dbReference>
<feature type="repeat" description="WD" evidence="3">
    <location>
        <begin position="829"/>
        <end position="872"/>
    </location>
</feature>
<dbReference type="EMBL" id="CABVGP010000003">
    <property type="protein sequence ID" value="VVJ22609.1"/>
    <property type="molecule type" value="Genomic_DNA"/>
</dbReference>
<dbReference type="Pfam" id="PF00400">
    <property type="entry name" value="WD40"/>
    <property type="match status" value="9"/>
</dbReference>
<dbReference type="PANTHER" id="PTHR22847">
    <property type="entry name" value="WD40 REPEAT PROTEIN"/>
    <property type="match status" value="1"/>
</dbReference>
<dbReference type="SUPFAM" id="SSF50978">
    <property type="entry name" value="WD40 repeat-like"/>
    <property type="match status" value="2"/>
</dbReference>
<dbReference type="Pfam" id="PF00656">
    <property type="entry name" value="Peptidase_C14"/>
    <property type="match status" value="1"/>
</dbReference>
<dbReference type="PROSITE" id="PS50082">
    <property type="entry name" value="WD_REPEATS_2"/>
    <property type="match status" value="10"/>
</dbReference>
<organism evidence="5 6">
    <name type="scientific">Amycolatopsis camponoti</name>
    <dbReference type="NCBI Taxonomy" id="2606593"/>
    <lineage>
        <taxon>Bacteria</taxon>
        <taxon>Bacillati</taxon>
        <taxon>Actinomycetota</taxon>
        <taxon>Actinomycetes</taxon>
        <taxon>Pseudonocardiales</taxon>
        <taxon>Pseudonocardiaceae</taxon>
        <taxon>Amycolatopsis</taxon>
    </lineage>
</organism>
<keyword evidence="1 3" id="KW-0853">WD repeat</keyword>
<evidence type="ECO:0000313" key="6">
    <source>
        <dbReference type="Proteomes" id="UP000399805"/>
    </source>
</evidence>
<feature type="repeat" description="WD" evidence="3">
    <location>
        <begin position="1200"/>
        <end position="1221"/>
    </location>
</feature>
<sequence length="1387" mass="146340">MSADTTRPRRYLIATAIAHYPNAPQLDKPGLVEARDQIITLFTEDLGYEHVHTLGLDPTREQLPRLLRAFCRDEARHPEDIVAVYITGHGEVLDDTHEHVLLTSDADPDDVEDAMRTAHLAQKMLHGTRVRRVLLMLDTCYSGHGGNELTAAAITAMTQRWGDEPGSGLAVITSAQPAQQAETGAFPRLLRDAIQALPTAGSNPAALPLDALVAAMNTNASRPGYQTIGYGVTGLTGEIPPFLPNPRHDLQMTEVDLAIQQAREFETQADRRDTELRTRLLVRAMGGSSNGTGGWWFAGRHAALLEVTAWLRHPNPARPLQVVTGNPGSGKTAVLGLIATLTHPERRATVPLHSLALPAAAVPQVGAVDVAIYAQSLTTDQVLAGIAAAVHSRADTPGRLLDDLLGRDTPLTVLVDALDEASDPDHLVRSLLRPLAEHAAGRLRLLLGTRDFLLDLLGLRRDTAIDLDADRYADPLALTTYAARGLLEAHPDSPYRDQPPELLRAVADAVATAAHPSFLVARITSATLAAQPDAADPRDPAWRRSLPRLPGEAMRRDLDTRLGRKAAMVRDLLRPLAFAEGQGLPWEDIWAAVASRAAGASYTDDDLFWLRRHAGSYVVEATEGGHSTYRLYHRALADYLREDVDATAAHKAIVDVLLTRVPRALAGSRDWTRAHPYTLRHLATHAALAGEIDALVADTEYLVHAEPGTLLPALHRTSTDAAALIAAVYRCSADTHRQLPPLGRRQLLAADAARFRATRLHHELSAPLVWRPRWATGGQTTHALHTTLTGAVVAVACSTLDGRPVAVTTSHDGTAWVWDLATGTTITTFTGHAGAVVAVACSTLDGRPVAVTTSDDDTTRVWDLATGTTITTFTGHIGAVVAVACSTLNGRPVAVTGGSDGTAWVWDLATGTTITTFTGHAGAVVAVACSTLNGRPLAVTGGSDQTARVWDLATGTTITTTGHSSPVLAVACSTLNGHPVDVTVGHDAARVWDLATGTTITTFTGHTYPMGAVACSTLNGRPIAVTASYNTARVWDLATGTTITTFTTHTDSVVAVACGTLDGRPVAVTASYDGTVRVWSFLAEAFRASAALGHSGAIHAQASTVLHGCPVAVTASYDGTARVWDLATGTTITTFTGHSYPVGAVACSTLDGRPVAVTGGSDGTAWVWDLATGTTITAFTSRYPVGAVACSTLDGRPVAVTASHDRTARVWDLATGTTITDFTGHTGAVLAVACNTLDGRSIAVTGGSDDTARVWDLATRTTVTTFTRHTGAVTAVACHTLDGRPVAVTTSHDRTARVWDLATGTTITDFTGHTGAVLAAACNTLDGRPVAVTASHDGTARIWDLSTGEEVAVFDIRGIGAVAFGPGGVLMIAAGWDLIVFDRVAQH</sequence>
<dbReference type="GO" id="GO:0004197">
    <property type="term" value="F:cysteine-type endopeptidase activity"/>
    <property type="evidence" value="ECO:0007669"/>
    <property type="project" value="InterPro"/>
</dbReference>
<feature type="repeat" description="WD" evidence="3">
    <location>
        <begin position="1310"/>
        <end position="1353"/>
    </location>
</feature>
<feature type="repeat" description="WD" evidence="3">
    <location>
        <begin position="1135"/>
        <end position="1178"/>
    </location>
</feature>
<dbReference type="PROSITE" id="PS00678">
    <property type="entry name" value="WD_REPEATS_1"/>
    <property type="match status" value="7"/>
</dbReference>
<feature type="repeat" description="WD" evidence="3">
    <location>
        <begin position="1222"/>
        <end position="1265"/>
    </location>
</feature>
<dbReference type="PROSITE" id="PS50294">
    <property type="entry name" value="WD_REPEATS_REGION"/>
    <property type="match status" value="2"/>
</dbReference>
<dbReference type="InterPro" id="IPR011600">
    <property type="entry name" value="Pept_C14_caspase"/>
</dbReference>
<dbReference type="PRINTS" id="PR00320">
    <property type="entry name" value="GPROTEINBRPT"/>
</dbReference>
<dbReference type="InterPro" id="IPR019775">
    <property type="entry name" value="WD40_repeat_CS"/>
</dbReference>
<dbReference type="InterPro" id="IPR015943">
    <property type="entry name" value="WD40/YVTN_repeat-like_dom_sf"/>
</dbReference>
<dbReference type="Gene3D" id="2.130.10.10">
    <property type="entry name" value="YVTN repeat-like/Quinoprotein amine dehydrogenase"/>
    <property type="match status" value="3"/>
</dbReference>
<keyword evidence="6" id="KW-1185">Reference proteome</keyword>
<feature type="repeat" description="WD" evidence="3">
    <location>
        <begin position="917"/>
        <end position="960"/>
    </location>
</feature>
<dbReference type="InterPro" id="IPR001680">
    <property type="entry name" value="WD40_rpt"/>
</dbReference>
<evidence type="ECO:0000256" key="2">
    <source>
        <dbReference type="ARBA" id="ARBA00022737"/>
    </source>
</evidence>
<protein>
    <submittedName>
        <fullName evidence="5">High-affinity carbon uptake protein Hat/HatR</fullName>
    </submittedName>
</protein>
<reference evidence="5 6" key="1">
    <citation type="submission" date="2019-09" db="EMBL/GenBank/DDBJ databases">
        <authorList>
            <person name="Leyn A S."/>
        </authorList>
    </citation>
    <scope>NUCLEOTIDE SEQUENCE [LARGE SCALE GENOMIC DNA]</scope>
    <source>
        <strain evidence="5">AA231_1</strain>
    </source>
</reference>
<evidence type="ECO:0000256" key="3">
    <source>
        <dbReference type="PROSITE-ProRule" id="PRU00221"/>
    </source>
</evidence>
<dbReference type="Proteomes" id="UP000399805">
    <property type="component" value="Unassembled WGS sequence"/>
</dbReference>
<evidence type="ECO:0000313" key="5">
    <source>
        <dbReference type="EMBL" id="VVJ22609.1"/>
    </source>
</evidence>
<feature type="repeat" description="WD" evidence="3">
    <location>
        <begin position="1046"/>
        <end position="1080"/>
    </location>
</feature>
<dbReference type="PANTHER" id="PTHR22847:SF637">
    <property type="entry name" value="WD REPEAT DOMAIN 5B"/>
    <property type="match status" value="1"/>
</dbReference>